<dbReference type="STRING" id="1116472.MGMO_109c00040"/>
<keyword evidence="2" id="KW-0808">Transferase</keyword>
<organism evidence="2 3">
    <name type="scientific">Methyloglobulus morosus KoM1</name>
    <dbReference type="NCBI Taxonomy" id="1116472"/>
    <lineage>
        <taxon>Bacteria</taxon>
        <taxon>Pseudomonadati</taxon>
        <taxon>Pseudomonadota</taxon>
        <taxon>Gammaproteobacteria</taxon>
        <taxon>Methylococcales</taxon>
        <taxon>Methylococcaceae</taxon>
        <taxon>Methyloglobulus</taxon>
    </lineage>
</organism>
<dbReference type="EMBL" id="AYLO01000104">
    <property type="protein sequence ID" value="ESS71311.1"/>
    <property type="molecule type" value="Genomic_DNA"/>
</dbReference>
<protein>
    <submittedName>
        <fullName evidence="2">Acetyltransferase, including N-acetylase of ribosomal protein</fullName>
    </submittedName>
</protein>
<dbReference type="InterPro" id="IPR051531">
    <property type="entry name" value="N-acetyltransferase"/>
</dbReference>
<keyword evidence="2" id="KW-0687">Ribonucleoprotein</keyword>
<reference evidence="2 3" key="1">
    <citation type="journal article" date="2013" name="Genome Announc.">
        <title>Draft Genome Sequence of the Methanotrophic Gammaproteobacterium Methyloglobulus morosus DSM 22980 Strain KoM1.</title>
        <authorList>
            <person name="Poehlein A."/>
            <person name="Deutzmann J.S."/>
            <person name="Daniel R."/>
            <person name="Simeonova D.D."/>
        </authorList>
    </citation>
    <scope>NUCLEOTIDE SEQUENCE [LARGE SCALE GENOMIC DNA]</scope>
    <source>
        <strain evidence="2 3">KoM1</strain>
    </source>
</reference>
<dbReference type="AlphaFoldDB" id="V5DV79"/>
<dbReference type="OrthoDB" id="9801656at2"/>
<dbReference type="GO" id="GO:0005840">
    <property type="term" value="C:ribosome"/>
    <property type="evidence" value="ECO:0007669"/>
    <property type="project" value="UniProtKB-KW"/>
</dbReference>
<evidence type="ECO:0000313" key="3">
    <source>
        <dbReference type="Proteomes" id="UP000017842"/>
    </source>
</evidence>
<dbReference type="Gene3D" id="3.40.630.30">
    <property type="match status" value="1"/>
</dbReference>
<dbReference type="Pfam" id="PF13302">
    <property type="entry name" value="Acetyltransf_3"/>
    <property type="match status" value="1"/>
</dbReference>
<dbReference type="PANTHER" id="PTHR43792:SF1">
    <property type="entry name" value="N-ACETYLTRANSFERASE DOMAIN-CONTAINING PROTEIN"/>
    <property type="match status" value="1"/>
</dbReference>
<feature type="domain" description="N-acetyltransferase" evidence="1">
    <location>
        <begin position="11"/>
        <end position="167"/>
    </location>
</feature>
<comment type="caution">
    <text evidence="2">The sequence shown here is derived from an EMBL/GenBank/DDBJ whole genome shotgun (WGS) entry which is preliminary data.</text>
</comment>
<proteinExistence type="predicted"/>
<dbReference type="PANTHER" id="PTHR43792">
    <property type="entry name" value="GNAT FAMILY, PUTATIVE (AFU_ORTHOLOGUE AFUA_3G00765)-RELATED-RELATED"/>
    <property type="match status" value="1"/>
</dbReference>
<accession>V5DV79</accession>
<name>V5DV79_9GAMM</name>
<keyword evidence="2" id="KW-0689">Ribosomal protein</keyword>
<dbReference type="InterPro" id="IPR016181">
    <property type="entry name" value="Acyl_CoA_acyltransferase"/>
</dbReference>
<keyword evidence="3" id="KW-1185">Reference proteome</keyword>
<dbReference type="eggNOG" id="COG1670">
    <property type="taxonomic scope" value="Bacteria"/>
</dbReference>
<dbReference type="Proteomes" id="UP000017842">
    <property type="component" value="Unassembled WGS sequence"/>
</dbReference>
<gene>
    <name evidence="2" type="ORF">MGMO_109c00040</name>
</gene>
<sequence>MQLSEIKTNRTVLRPFSENDAIVSFSWFGDPEVMKFTPNGPDAALEDTVARIAHYQEHHEQHGYAKWIILERDSMKPMGDAGPMYFPECQHFELGYRLLPEYWNKGFATEVASAWVRECFHRLDFKILIAFTHPGNLASIRVLEKVGFKFSHREYLMGMKSMVYQLTSYLSD</sequence>
<dbReference type="GO" id="GO:0016747">
    <property type="term" value="F:acyltransferase activity, transferring groups other than amino-acyl groups"/>
    <property type="evidence" value="ECO:0007669"/>
    <property type="project" value="InterPro"/>
</dbReference>
<evidence type="ECO:0000259" key="1">
    <source>
        <dbReference type="PROSITE" id="PS51186"/>
    </source>
</evidence>
<evidence type="ECO:0000313" key="2">
    <source>
        <dbReference type="EMBL" id="ESS71311.1"/>
    </source>
</evidence>
<dbReference type="SUPFAM" id="SSF55729">
    <property type="entry name" value="Acyl-CoA N-acyltransferases (Nat)"/>
    <property type="match status" value="1"/>
</dbReference>
<dbReference type="RefSeq" id="WP_023495619.1">
    <property type="nucleotide sequence ID" value="NZ_AYLO01000104.1"/>
</dbReference>
<dbReference type="InterPro" id="IPR000182">
    <property type="entry name" value="GNAT_dom"/>
</dbReference>
<dbReference type="PROSITE" id="PS51186">
    <property type="entry name" value="GNAT"/>
    <property type="match status" value="1"/>
</dbReference>